<sequence>MLPLRNISSGSGPSSLVIVVFGRSYGNQVASDLDHGNFILEGDALTVVHAILGDNSGVRKSCYWSSKGYLQDLPYPLPFGNAVILILLVIELPIT</sequence>
<reference evidence="2" key="1">
    <citation type="journal article" date="2023" name="Nat. Plants">
        <title>Single-cell RNA sequencing provides a high-resolution roadmap for understanding the multicellular compartmentation of specialized metabolism.</title>
        <authorList>
            <person name="Sun S."/>
            <person name="Shen X."/>
            <person name="Li Y."/>
            <person name="Li Y."/>
            <person name="Wang S."/>
            <person name="Li R."/>
            <person name="Zhang H."/>
            <person name="Shen G."/>
            <person name="Guo B."/>
            <person name="Wei J."/>
            <person name="Xu J."/>
            <person name="St-Pierre B."/>
            <person name="Chen S."/>
            <person name="Sun C."/>
        </authorList>
    </citation>
    <scope>NUCLEOTIDE SEQUENCE [LARGE SCALE GENOMIC DNA]</scope>
</reference>
<organism evidence="1 2">
    <name type="scientific">Catharanthus roseus</name>
    <name type="common">Madagascar periwinkle</name>
    <name type="synonym">Vinca rosea</name>
    <dbReference type="NCBI Taxonomy" id="4058"/>
    <lineage>
        <taxon>Eukaryota</taxon>
        <taxon>Viridiplantae</taxon>
        <taxon>Streptophyta</taxon>
        <taxon>Embryophyta</taxon>
        <taxon>Tracheophyta</taxon>
        <taxon>Spermatophyta</taxon>
        <taxon>Magnoliopsida</taxon>
        <taxon>eudicotyledons</taxon>
        <taxon>Gunneridae</taxon>
        <taxon>Pentapetalae</taxon>
        <taxon>asterids</taxon>
        <taxon>lamiids</taxon>
        <taxon>Gentianales</taxon>
        <taxon>Apocynaceae</taxon>
        <taxon>Rauvolfioideae</taxon>
        <taxon>Vinceae</taxon>
        <taxon>Catharanthinae</taxon>
        <taxon>Catharanthus</taxon>
    </lineage>
</organism>
<protein>
    <submittedName>
        <fullName evidence="1">Uncharacterized protein</fullName>
    </submittedName>
</protein>
<name>A0ACC0B1F7_CATRO</name>
<evidence type="ECO:0000313" key="1">
    <source>
        <dbReference type="EMBL" id="KAI5666477.1"/>
    </source>
</evidence>
<gene>
    <name evidence="1" type="ORF">M9H77_16330</name>
</gene>
<evidence type="ECO:0000313" key="2">
    <source>
        <dbReference type="Proteomes" id="UP001060085"/>
    </source>
</evidence>
<comment type="caution">
    <text evidence="1">The sequence shown here is derived from an EMBL/GenBank/DDBJ whole genome shotgun (WGS) entry which is preliminary data.</text>
</comment>
<accession>A0ACC0B1F7</accession>
<proteinExistence type="predicted"/>
<keyword evidence="2" id="KW-1185">Reference proteome</keyword>
<dbReference type="EMBL" id="CM044704">
    <property type="protein sequence ID" value="KAI5666477.1"/>
    <property type="molecule type" value="Genomic_DNA"/>
</dbReference>
<dbReference type="Proteomes" id="UP001060085">
    <property type="component" value="Linkage Group LG04"/>
</dbReference>